<accession>A0A4U7AU20</accession>
<evidence type="ECO:0000313" key="2">
    <source>
        <dbReference type="Proteomes" id="UP000308133"/>
    </source>
</evidence>
<name>A0A4U7AU20_9PEZI</name>
<comment type="caution">
    <text evidence="1">The sequence shown here is derived from an EMBL/GenBank/DDBJ whole genome shotgun (WGS) entry which is preliminary data.</text>
</comment>
<protein>
    <submittedName>
        <fullName evidence="1">Uncharacterized protein</fullName>
    </submittedName>
</protein>
<evidence type="ECO:0000313" key="1">
    <source>
        <dbReference type="EMBL" id="TKX21873.1"/>
    </source>
</evidence>
<dbReference type="EMBL" id="PTQR01000076">
    <property type="protein sequence ID" value="TKX21873.1"/>
    <property type="molecule type" value="Genomic_DNA"/>
</dbReference>
<dbReference type="AlphaFoldDB" id="A0A4U7AU20"/>
<dbReference type="Proteomes" id="UP000308133">
    <property type="component" value="Unassembled WGS sequence"/>
</dbReference>
<proteinExistence type="predicted"/>
<sequence>MLGLYPRTFGVNSRPLITVDVCMLLIIRLLAPQRDGLLVNRGPLSITIKRILSRTRS</sequence>
<reference evidence="1 2" key="1">
    <citation type="submission" date="2018-02" db="EMBL/GenBank/DDBJ databases">
        <title>Draft genome sequences of Elsinoe sp., causing black scab on jojoba.</title>
        <authorList>
            <person name="Stodart B."/>
            <person name="Jeffress S."/>
            <person name="Ash G."/>
            <person name="Arun Chinnappa K."/>
        </authorList>
    </citation>
    <scope>NUCLEOTIDE SEQUENCE [LARGE SCALE GENOMIC DNA]</scope>
    <source>
        <strain evidence="1 2">Hillstone_2</strain>
    </source>
</reference>
<gene>
    <name evidence="1" type="ORF">C1H76_5924</name>
</gene>
<organism evidence="1 2">
    <name type="scientific">Elsinoe australis</name>
    <dbReference type="NCBI Taxonomy" id="40998"/>
    <lineage>
        <taxon>Eukaryota</taxon>
        <taxon>Fungi</taxon>
        <taxon>Dikarya</taxon>
        <taxon>Ascomycota</taxon>
        <taxon>Pezizomycotina</taxon>
        <taxon>Dothideomycetes</taxon>
        <taxon>Dothideomycetidae</taxon>
        <taxon>Myriangiales</taxon>
        <taxon>Elsinoaceae</taxon>
        <taxon>Elsinoe</taxon>
    </lineage>
</organism>